<protein>
    <submittedName>
        <fullName evidence="2">Type IV secretory pathway, VirJ component</fullName>
    </submittedName>
</protein>
<name>A0A1G6QLI6_9BACT</name>
<dbReference type="STRING" id="1640674.SAMN05216323_10636"/>
<dbReference type="RefSeq" id="WP_092440055.1">
    <property type="nucleotide sequence ID" value="NZ_FMYP01000063.1"/>
</dbReference>
<keyword evidence="3" id="KW-1185">Reference proteome</keyword>
<dbReference type="InterPro" id="IPR029058">
    <property type="entry name" value="AB_hydrolase_fold"/>
</dbReference>
<dbReference type="Pfam" id="PF06057">
    <property type="entry name" value="VirJ"/>
    <property type="match status" value="2"/>
</dbReference>
<dbReference type="EMBL" id="FMYP01000063">
    <property type="protein sequence ID" value="SDC93272.1"/>
    <property type="molecule type" value="Genomic_DNA"/>
</dbReference>
<dbReference type="AlphaFoldDB" id="A0A1G6QLI6"/>
<sequence>MNKIFLTVAFIFVGFNGFSASQPETVAFGSFGKVRIYRPEGTPSSVVIFVSGDGGWNDGVVDMAKHIVKQGAIVAGIDIKRYLKGLAAHSSKCYYPSGDVEQLSMMVQKKYKLKQYYKPILVGYSAGATMVYGMLAQAPANTFKGAIVFGFSPDLDINKPLCAGSGLQQHPLTEGKTYLLEASATLSAPFILFHGSKDKICPYSIAHRFMKDIPSGQLIELPQVGHDFSVTESWVPQFVEVFGKVVHAPSFAEQKNSQNALLQSQHLTPLPADLPLTLIPTAKKDSLPMVFLISGDGGWTSFDHSLGEAFAEKGMPVVGLDAQKYFWNAKTPEEATLELSKAIRHYMEQWRCKQFILAGYSFGACVVPFIANRLPLNMKQQMEGVYCFSPSETADFEIHISDMLDLSSSDNSYSVVEETKKLNGLHPVCFFGSEEEPDVRHPFEVAGAKVITLPGNHHYNNNTARLADEVVKAIIALGRR</sequence>
<gene>
    <name evidence="2" type="ORF">SAMN05216323_10636</name>
</gene>
<evidence type="ECO:0000313" key="2">
    <source>
        <dbReference type="EMBL" id="SDC93272.1"/>
    </source>
</evidence>
<dbReference type="InterPro" id="IPR011225">
    <property type="entry name" value="IV_sec_VirJ"/>
</dbReference>
<accession>A0A1G6QLI6</accession>
<dbReference type="OrthoDB" id="641022at2"/>
<dbReference type="PIRSF" id="PIRSF029063">
    <property type="entry name" value="IV_sec_VirJ"/>
    <property type="match status" value="1"/>
</dbReference>
<dbReference type="SUPFAM" id="SSF53474">
    <property type="entry name" value="alpha/beta-Hydrolases"/>
    <property type="match status" value="2"/>
</dbReference>
<proteinExistence type="predicted"/>
<evidence type="ECO:0000259" key="1">
    <source>
        <dbReference type="Pfam" id="PF06057"/>
    </source>
</evidence>
<dbReference type="InterPro" id="IPR010333">
    <property type="entry name" value="VirJ"/>
</dbReference>
<dbReference type="Proteomes" id="UP000199452">
    <property type="component" value="Unassembled WGS sequence"/>
</dbReference>
<reference evidence="2 3" key="1">
    <citation type="submission" date="2016-09" db="EMBL/GenBank/DDBJ databases">
        <authorList>
            <person name="Capua I."/>
            <person name="De Benedictis P."/>
            <person name="Joannis T."/>
            <person name="Lombin L.H."/>
            <person name="Cattoli G."/>
        </authorList>
    </citation>
    <scope>NUCLEOTIDE SEQUENCE [LARGE SCALE GENOMIC DNA]</scope>
    <source>
        <strain evidence="2 3">A7P-90m</strain>
    </source>
</reference>
<evidence type="ECO:0000313" key="3">
    <source>
        <dbReference type="Proteomes" id="UP000199452"/>
    </source>
</evidence>
<feature type="domain" description="Bacterial virulence" evidence="1">
    <location>
        <begin position="46"/>
        <end position="139"/>
    </location>
</feature>
<feature type="domain" description="Bacterial virulence" evidence="1">
    <location>
        <begin position="289"/>
        <end position="474"/>
    </location>
</feature>
<dbReference type="Gene3D" id="3.40.50.1820">
    <property type="entry name" value="alpha/beta hydrolase"/>
    <property type="match status" value="2"/>
</dbReference>
<organism evidence="2 3">
    <name type="scientific">Williamwhitmania taraxaci</name>
    <dbReference type="NCBI Taxonomy" id="1640674"/>
    <lineage>
        <taxon>Bacteria</taxon>
        <taxon>Pseudomonadati</taxon>
        <taxon>Bacteroidota</taxon>
        <taxon>Bacteroidia</taxon>
        <taxon>Bacteroidales</taxon>
        <taxon>Williamwhitmaniaceae</taxon>
        <taxon>Williamwhitmania</taxon>
    </lineage>
</organism>